<dbReference type="Proteomes" id="UP000054099">
    <property type="component" value="Unassembled WGS sequence"/>
</dbReference>
<evidence type="ECO:0000313" key="4">
    <source>
        <dbReference type="EMBL" id="KSU84695.1"/>
    </source>
</evidence>
<keyword evidence="5" id="KW-1185">Reference proteome</keyword>
<accession>A0A0V8JBZ2</accession>
<dbReference type="InterPro" id="IPR050768">
    <property type="entry name" value="UPF0353/GerABKA_families"/>
</dbReference>
<name>A0A0V8JBZ2_9BACL</name>
<dbReference type="PIRSF" id="PIRSF005690">
    <property type="entry name" value="GerBA"/>
    <property type="match status" value="1"/>
</dbReference>
<feature type="transmembrane region" description="Helical" evidence="3">
    <location>
        <begin position="420"/>
        <end position="444"/>
    </location>
</feature>
<dbReference type="OrthoDB" id="9772630at2"/>
<evidence type="ECO:0000256" key="3">
    <source>
        <dbReference type="SAM" id="Phobius"/>
    </source>
</evidence>
<dbReference type="RefSeq" id="WP_061968635.1">
    <property type="nucleotide sequence ID" value="NZ_FMAV01000001.1"/>
</dbReference>
<protein>
    <submittedName>
        <fullName evidence="4">Spore gernimation protein</fullName>
    </submittedName>
</protein>
<keyword evidence="2 3" id="KW-0472">Membrane</keyword>
<dbReference type="PANTHER" id="PTHR22550">
    <property type="entry name" value="SPORE GERMINATION PROTEIN"/>
    <property type="match status" value="1"/>
</dbReference>
<evidence type="ECO:0000256" key="1">
    <source>
        <dbReference type="ARBA" id="ARBA00005278"/>
    </source>
</evidence>
<organism evidence="4 5">
    <name type="scientific">Fictibacillus enclensis</name>
    <dbReference type="NCBI Taxonomy" id="1017270"/>
    <lineage>
        <taxon>Bacteria</taxon>
        <taxon>Bacillati</taxon>
        <taxon>Bacillota</taxon>
        <taxon>Bacilli</taxon>
        <taxon>Bacillales</taxon>
        <taxon>Fictibacillaceae</taxon>
        <taxon>Fictibacillus</taxon>
    </lineage>
</organism>
<comment type="similarity">
    <text evidence="1">Belongs to the GerABKA family.</text>
</comment>
<evidence type="ECO:0000256" key="2">
    <source>
        <dbReference type="ARBA" id="ARBA00023136"/>
    </source>
</evidence>
<sequence length="499" mass="55621">MFFKKGIKKQGPSEKEKTIESFPASKEEVISFFRQQFHSAADLVIKEVCPHLTVLYLEPLIDGQILREQILQPVQNKKIHSLEELYSILSVGDVNNEKDPEKAVESLLNGSTLLHLDGTPRVLLASTPQSITRSLSTPELESQVIGMQVAFNECLSTNIGLLRKLISSTSFCHDQLVIGHQSKSRASIVYLKEIASEELVTTVKERIQKLSIDALIDTPVLAELIEDNSLSIFPQSILTERPDRVASQLTNGKIAILIDGSSHALLLPNPLIEFFQSKEDQNIRWQIATFLRLLRIGSMVFSIFATSFYVAALTYHYEVLPQPLLVPLGESRSRVPFPPVFETLLLEIVIELLREAGARLPTKVGQTMGIVGGIVIGTAAVEAGFTSNILIIIIALSALASFTSPSYMLGNVIRLLRFPIIILAGLWGFYGIMLGFCFILIHLLRQSTLGVPYLAPFYPPRYKDWKDSIIRFPAQFLYKRPDATRPQDSYKFPPSDGEG</sequence>
<evidence type="ECO:0000313" key="5">
    <source>
        <dbReference type="Proteomes" id="UP000054099"/>
    </source>
</evidence>
<keyword evidence="3" id="KW-0812">Transmembrane</keyword>
<keyword evidence="3" id="KW-1133">Transmembrane helix</keyword>
<dbReference type="Pfam" id="PF03323">
    <property type="entry name" value="GerA"/>
    <property type="match status" value="1"/>
</dbReference>
<dbReference type="AlphaFoldDB" id="A0A0V8JBZ2"/>
<dbReference type="GO" id="GO:0009847">
    <property type="term" value="P:spore germination"/>
    <property type="evidence" value="ECO:0007669"/>
    <property type="project" value="UniProtKB-UniRule"/>
</dbReference>
<feature type="transmembrane region" description="Helical" evidence="3">
    <location>
        <begin position="374"/>
        <end position="400"/>
    </location>
</feature>
<comment type="caution">
    <text evidence="4">The sequence shown here is derived from an EMBL/GenBank/DDBJ whole genome shotgun (WGS) entry which is preliminary data.</text>
</comment>
<proteinExistence type="inferred from homology"/>
<reference evidence="4 5" key="1">
    <citation type="journal article" date="2014" name="Antonie Van Leeuwenhoek">
        <title>Fictibacillus enclensis sp. nov., isolated from marine sediment.</title>
        <authorList>
            <person name="Dastager S.G."/>
            <person name="Mawlankar R."/>
            <person name="Srinivasan K."/>
            <person name="Tang S.K."/>
            <person name="Lee J.C."/>
            <person name="Ramana V.V."/>
            <person name="Shouche Y.S."/>
        </authorList>
    </citation>
    <scope>NUCLEOTIDE SEQUENCE [LARGE SCALE GENOMIC DNA]</scope>
    <source>
        <strain evidence="4 5">NIO-1003</strain>
    </source>
</reference>
<dbReference type="EMBL" id="LNQN01000001">
    <property type="protein sequence ID" value="KSU84695.1"/>
    <property type="molecule type" value="Genomic_DNA"/>
</dbReference>
<dbReference type="InterPro" id="IPR004995">
    <property type="entry name" value="Spore_Ger"/>
</dbReference>
<dbReference type="GO" id="GO:0005886">
    <property type="term" value="C:plasma membrane"/>
    <property type="evidence" value="ECO:0007669"/>
    <property type="project" value="UniProtKB-SubCell"/>
</dbReference>
<feature type="transmembrane region" description="Helical" evidence="3">
    <location>
        <begin position="293"/>
        <end position="315"/>
    </location>
</feature>
<gene>
    <name evidence="4" type="ORF">AS030_03950</name>
</gene>
<dbReference type="PANTHER" id="PTHR22550:SF5">
    <property type="entry name" value="LEUCINE ZIPPER PROTEIN 4"/>
    <property type="match status" value="1"/>
</dbReference>